<accession>A0A7X3G7C3</accession>
<dbReference type="NCBIfam" id="NF006505">
    <property type="entry name" value="PRK08939.1"/>
    <property type="match status" value="1"/>
</dbReference>
<evidence type="ECO:0000313" key="4">
    <source>
        <dbReference type="Proteomes" id="UP000461595"/>
    </source>
</evidence>
<dbReference type="GO" id="GO:0006260">
    <property type="term" value="P:DNA replication"/>
    <property type="evidence" value="ECO:0007669"/>
    <property type="project" value="TreeGrafter"/>
</dbReference>
<feature type="domain" description="Primosomal DnaI N-terminal" evidence="2">
    <location>
        <begin position="1"/>
        <end position="89"/>
    </location>
</feature>
<dbReference type="Pfam" id="PF01695">
    <property type="entry name" value="IstB_IS21"/>
    <property type="match status" value="1"/>
</dbReference>
<evidence type="ECO:0000313" key="3">
    <source>
        <dbReference type="EMBL" id="MVX58484.1"/>
    </source>
</evidence>
<dbReference type="PANTHER" id="PTHR30050:SF8">
    <property type="entry name" value="PRIMOSOMAL PROTEIN DNAI"/>
    <property type="match status" value="1"/>
</dbReference>
<comment type="caution">
    <text evidence="3">The sequence shown here is derived from an EMBL/GenBank/DDBJ whole genome shotgun (WGS) entry which is preliminary data.</text>
</comment>
<dbReference type="InterPro" id="IPR009928">
    <property type="entry name" value="DnaI_N"/>
</dbReference>
<dbReference type="PANTHER" id="PTHR30050">
    <property type="entry name" value="CHROMOSOMAL REPLICATION INITIATOR PROTEIN DNAA"/>
    <property type="match status" value="1"/>
</dbReference>
<reference evidence="3 4" key="1">
    <citation type="submission" date="2019-12" db="EMBL/GenBank/DDBJ databases">
        <title>Microbes associate with the intestines of laboratory mice.</title>
        <authorList>
            <person name="Navarre W."/>
            <person name="Wong E."/>
        </authorList>
    </citation>
    <scope>NUCLEOTIDE SEQUENCE [LARGE SCALE GENOMIC DNA]</scope>
    <source>
        <strain evidence="3 4">NM51_B2-22</strain>
    </source>
</reference>
<protein>
    <submittedName>
        <fullName evidence="3">Primosomal protein DnaI</fullName>
    </submittedName>
</protein>
<feature type="domain" description="IstB-like ATP-binding" evidence="1">
    <location>
        <begin position="94"/>
        <end position="262"/>
    </location>
</feature>
<proteinExistence type="predicted"/>
<dbReference type="GO" id="GO:0005524">
    <property type="term" value="F:ATP binding"/>
    <property type="evidence" value="ECO:0007669"/>
    <property type="project" value="InterPro"/>
</dbReference>
<dbReference type="AlphaFoldDB" id="A0A7X3G7C3"/>
<dbReference type="RefSeq" id="WP_160332307.1">
    <property type="nucleotide sequence ID" value="NZ_WSRS01000011.1"/>
</dbReference>
<organism evidence="3 4">
    <name type="scientific">Streptococcus danieliae</name>
    <dbReference type="NCBI Taxonomy" id="747656"/>
    <lineage>
        <taxon>Bacteria</taxon>
        <taxon>Bacillati</taxon>
        <taxon>Bacillota</taxon>
        <taxon>Bacilli</taxon>
        <taxon>Lactobacillales</taxon>
        <taxon>Streptococcaceae</taxon>
        <taxon>Streptococcus</taxon>
    </lineage>
</organism>
<evidence type="ECO:0000259" key="1">
    <source>
        <dbReference type="Pfam" id="PF01695"/>
    </source>
</evidence>
<dbReference type="CDD" id="cd00009">
    <property type="entry name" value="AAA"/>
    <property type="match status" value="1"/>
</dbReference>
<dbReference type="Gene3D" id="3.40.50.300">
    <property type="entry name" value="P-loop containing nucleotide triphosphate hydrolases"/>
    <property type="match status" value="1"/>
</dbReference>
<dbReference type="Proteomes" id="UP000461595">
    <property type="component" value="Unassembled WGS sequence"/>
</dbReference>
<gene>
    <name evidence="3" type="primary">dnaI</name>
    <name evidence="3" type="ORF">E5983_02300</name>
</gene>
<evidence type="ECO:0000259" key="2">
    <source>
        <dbReference type="Pfam" id="PF07319"/>
    </source>
</evidence>
<dbReference type="Pfam" id="PF07319">
    <property type="entry name" value="DnaI_N"/>
    <property type="match status" value="1"/>
</dbReference>
<dbReference type="InterPro" id="IPR027417">
    <property type="entry name" value="P-loop_NTPase"/>
</dbReference>
<sequence>MKSVHNALEGKAQRKMDYQQLVQEIQQDPDVNRFIQEHGLSLEEIQRSISKFSQFISERDRFQKGEEAYLSKGYQPVLIMNQGYADVSYQETDELIAAEKARELRNRVQLLNLPESLRGVSLQDLDLDDRWATIEQLTKFILNYPQDYQGLYLYGDFGIGKTYLLAAFANDLATIKGIQTVMLHFPTFVQDLKDGFKNNTVREQIEEVKGVPCLILDDIGAEQFSSWLRDEVLQVILQYRMQENLPTFFSSNLSFGDLQKRMSRGKEGDESWQAQRVMERLRYLVKEIHVPGANRRNQ</sequence>
<name>A0A7X3G7C3_9STRE</name>
<dbReference type="EMBL" id="WSRS01000011">
    <property type="protein sequence ID" value="MVX58484.1"/>
    <property type="molecule type" value="Genomic_DNA"/>
</dbReference>
<dbReference type="InterPro" id="IPR002611">
    <property type="entry name" value="IstB_ATP-bd"/>
</dbReference>
<dbReference type="SUPFAM" id="SSF52540">
    <property type="entry name" value="P-loop containing nucleoside triphosphate hydrolases"/>
    <property type="match status" value="1"/>
</dbReference>
<dbReference type="OrthoDB" id="61127at2"/>